<dbReference type="HOGENOM" id="CLU_818851_0_0_1"/>
<name>J4VYG1_BEAB2</name>
<dbReference type="EMBL" id="JH725176">
    <property type="protein sequence ID" value="EJP63365.1"/>
    <property type="molecule type" value="Genomic_DNA"/>
</dbReference>
<dbReference type="InParanoid" id="J4VYG1"/>
<proteinExistence type="predicted"/>
<evidence type="ECO:0000313" key="2">
    <source>
        <dbReference type="Proteomes" id="UP000002762"/>
    </source>
</evidence>
<sequence>MDERFSGVDLATSALVARPKDMKILNVIKFSASLSKRMLVSTTIWHFWGSVPLRKETIPARERHMCHIDLFKAHLGSLIGIQHNFGVAWVFTEWFMTIFSTHLARWPLNIPFKGNELAVSGIFINKIRALGDFCLKGRHLELSDPNSRLFQHAAYTSSESKVEAFACTLSLLGVYLDPVPSPDVVISKSVTRHILPGLEEASPRGSSWRTDEECSKLGHDYTCRGPNQRLVVVLLKSALLKSALQHDLAFDEIIPSSHSRYGISEVKSVGKEQLKIWQTKGLRAPVRYAITANVAIDMVKGLQKGSPETQLQILITGSAHLVGQSLGALGGEEVVKTTK</sequence>
<gene>
    <name evidence="1" type="ORF">BBA_07759</name>
</gene>
<accession>J4VYG1</accession>
<dbReference type="RefSeq" id="XP_008601078.1">
    <property type="nucleotide sequence ID" value="XM_008602856.1"/>
</dbReference>
<organism evidence="1 2">
    <name type="scientific">Beauveria bassiana (strain ARSEF 2860)</name>
    <name type="common">White muscardine disease fungus</name>
    <name type="synonym">Tritirachium shiotae</name>
    <dbReference type="NCBI Taxonomy" id="655819"/>
    <lineage>
        <taxon>Eukaryota</taxon>
        <taxon>Fungi</taxon>
        <taxon>Dikarya</taxon>
        <taxon>Ascomycota</taxon>
        <taxon>Pezizomycotina</taxon>
        <taxon>Sordariomycetes</taxon>
        <taxon>Hypocreomycetidae</taxon>
        <taxon>Hypocreales</taxon>
        <taxon>Cordycipitaceae</taxon>
        <taxon>Beauveria</taxon>
    </lineage>
</organism>
<evidence type="ECO:0000313" key="1">
    <source>
        <dbReference type="EMBL" id="EJP63365.1"/>
    </source>
</evidence>
<dbReference type="AlphaFoldDB" id="J4VYG1"/>
<protein>
    <submittedName>
        <fullName evidence="1">Uncharacterized protein</fullName>
    </submittedName>
</protein>
<reference evidence="1 2" key="1">
    <citation type="journal article" date="2012" name="Sci. Rep.">
        <title>Genomic perspectives on the evolution of fungal entomopathogenicity in Beauveria bassiana.</title>
        <authorList>
            <person name="Xiao G."/>
            <person name="Ying S.H."/>
            <person name="Zheng P."/>
            <person name="Wang Z.L."/>
            <person name="Zhang S."/>
            <person name="Xie X.Q."/>
            <person name="Shang Y."/>
            <person name="St Leger R.J."/>
            <person name="Zhao G.P."/>
            <person name="Wang C."/>
            <person name="Feng M.G."/>
        </authorList>
    </citation>
    <scope>NUCLEOTIDE SEQUENCE [LARGE SCALE GENOMIC DNA]</scope>
    <source>
        <strain evidence="1 2">ARSEF 2860</strain>
    </source>
</reference>
<dbReference type="Proteomes" id="UP000002762">
    <property type="component" value="Unassembled WGS sequence"/>
</dbReference>
<dbReference type="GeneID" id="19890771"/>
<keyword evidence="2" id="KW-1185">Reference proteome</keyword>